<evidence type="ECO:0000313" key="3">
    <source>
        <dbReference type="Proteomes" id="UP000695562"/>
    </source>
</evidence>
<dbReference type="EMBL" id="AJWJ01000006">
    <property type="protein sequence ID" value="KAF2078346.1"/>
    <property type="molecule type" value="Genomic_DNA"/>
</dbReference>
<sequence length="300" mass="34738">MIKFLFVLVLVFLVAYVLSMEDKERDVYTLRKDKNRCQFPKCGGYYVRKIGNNEKEVYVAKYESLDHYVVDELLQDYLFRGSAVRVLGDNYDIFRIKQIFRALPHGVNSTMQTGYYVVRWGVPTYYGEKGEYYIKDCGEAIDIGSKQSIAIDNYTEPYYQYGNVNNIHYGLLKTNIRSGGIVTGTFDNKILHIHKIFIRVTRSLWCPVIEDSECFKGNINTYMIDEDYCWIATGCQKQPTCPNQKKKVTCKKGYELIQVPTMENNNLGCPVFYCHPEFLVDNILPFNQTVAGSGFEKKIN</sequence>
<keyword evidence="1" id="KW-0732">Signal</keyword>
<dbReference type="PANTHER" id="PTHR34411">
    <property type="entry name" value="DUF6748 DOMAIN-CONTAINING PROTEIN-RELATED"/>
    <property type="match status" value="1"/>
</dbReference>
<reference evidence="2" key="1">
    <citation type="submission" date="2020-01" db="EMBL/GenBank/DDBJ databases">
        <title>Development of genomics and gene disruption for Polysphondylium violaceum indicates a role for the polyketide synthase stlB in stalk morphogenesis.</title>
        <authorList>
            <person name="Narita B."/>
            <person name="Kawabe Y."/>
            <person name="Kin K."/>
            <person name="Saito T."/>
            <person name="Gibbs R."/>
            <person name="Kuspa A."/>
            <person name="Muzny D."/>
            <person name="Queller D."/>
            <person name="Richards S."/>
            <person name="Strassman J."/>
            <person name="Sucgang R."/>
            <person name="Worley K."/>
            <person name="Schaap P."/>
        </authorList>
    </citation>
    <scope>NUCLEOTIDE SEQUENCE</scope>
    <source>
        <strain evidence="2">QSvi11</strain>
    </source>
</reference>
<name>A0A8J4UX92_9MYCE</name>
<accession>A0A8J4UX92</accession>
<keyword evidence="3" id="KW-1185">Reference proteome</keyword>
<organism evidence="2 3">
    <name type="scientific">Polysphondylium violaceum</name>
    <dbReference type="NCBI Taxonomy" id="133409"/>
    <lineage>
        <taxon>Eukaryota</taxon>
        <taxon>Amoebozoa</taxon>
        <taxon>Evosea</taxon>
        <taxon>Eumycetozoa</taxon>
        <taxon>Dictyostelia</taxon>
        <taxon>Dictyosteliales</taxon>
        <taxon>Dictyosteliaceae</taxon>
        <taxon>Polysphondylium</taxon>
    </lineage>
</organism>
<dbReference type="AlphaFoldDB" id="A0A8J4UX92"/>
<gene>
    <name evidence="2" type="ORF">CYY_000330</name>
</gene>
<dbReference type="Proteomes" id="UP000695562">
    <property type="component" value="Unassembled WGS sequence"/>
</dbReference>
<protein>
    <submittedName>
        <fullName evidence="2">Uncharacterized protein</fullName>
    </submittedName>
</protein>
<feature type="chain" id="PRO_5035269989" evidence="1">
    <location>
        <begin position="20"/>
        <end position="300"/>
    </location>
</feature>
<dbReference type="InterPro" id="IPR040405">
    <property type="entry name" value="DDB_G0275255-like"/>
</dbReference>
<proteinExistence type="predicted"/>
<evidence type="ECO:0000256" key="1">
    <source>
        <dbReference type="SAM" id="SignalP"/>
    </source>
</evidence>
<evidence type="ECO:0000313" key="2">
    <source>
        <dbReference type="EMBL" id="KAF2078346.1"/>
    </source>
</evidence>
<feature type="signal peptide" evidence="1">
    <location>
        <begin position="1"/>
        <end position="19"/>
    </location>
</feature>
<comment type="caution">
    <text evidence="2">The sequence shown here is derived from an EMBL/GenBank/DDBJ whole genome shotgun (WGS) entry which is preliminary data.</text>
</comment>